<sequence length="53" mass="5774">MPKPNLLLAALLSLAAIAGLYQPVSAGNAIQENDTTQQSVFITRFKFKQYYGA</sequence>
<gene>
    <name evidence="2" type="ORF">HF324_25395</name>
</gene>
<name>A0ABX6LLH5_9BACT</name>
<dbReference type="RefSeq" id="WP_168861762.1">
    <property type="nucleotide sequence ID" value="NZ_CP051204.2"/>
</dbReference>
<proteinExistence type="predicted"/>
<accession>A0ABX6LLH5</accession>
<keyword evidence="1" id="KW-0732">Signal</keyword>
<protein>
    <submittedName>
        <fullName evidence="2">Uncharacterized protein</fullName>
    </submittedName>
</protein>
<organism evidence="2 3">
    <name type="scientific">Chitinophaga oryzae</name>
    <dbReference type="NCBI Taxonomy" id="2725414"/>
    <lineage>
        <taxon>Bacteria</taxon>
        <taxon>Pseudomonadati</taxon>
        <taxon>Bacteroidota</taxon>
        <taxon>Chitinophagia</taxon>
        <taxon>Chitinophagales</taxon>
        <taxon>Chitinophagaceae</taxon>
        <taxon>Chitinophaga</taxon>
    </lineage>
</organism>
<evidence type="ECO:0000256" key="1">
    <source>
        <dbReference type="SAM" id="SignalP"/>
    </source>
</evidence>
<feature type="chain" id="PRO_5046326644" evidence="1">
    <location>
        <begin position="27"/>
        <end position="53"/>
    </location>
</feature>
<evidence type="ECO:0000313" key="3">
    <source>
        <dbReference type="Proteomes" id="UP000503144"/>
    </source>
</evidence>
<reference evidence="3" key="1">
    <citation type="submission" date="2020-04" db="EMBL/GenBank/DDBJ databases">
        <authorList>
            <person name="Kittiwongwattana C."/>
        </authorList>
    </citation>
    <scope>NUCLEOTIDE SEQUENCE [LARGE SCALE GENOMIC DNA]</scope>
    <source>
        <strain evidence="3">1303</strain>
    </source>
</reference>
<feature type="signal peptide" evidence="1">
    <location>
        <begin position="1"/>
        <end position="26"/>
    </location>
</feature>
<dbReference type="Proteomes" id="UP000503144">
    <property type="component" value="Chromosome"/>
</dbReference>
<evidence type="ECO:0000313" key="2">
    <source>
        <dbReference type="EMBL" id="QJB40995.1"/>
    </source>
</evidence>
<reference evidence="2 3" key="2">
    <citation type="submission" date="2020-09" db="EMBL/GenBank/DDBJ databases">
        <authorList>
            <person name="Kittiwongwattana C."/>
        </authorList>
    </citation>
    <scope>NUCLEOTIDE SEQUENCE [LARGE SCALE GENOMIC DNA]</scope>
    <source>
        <strain evidence="2 3">1303</strain>
    </source>
</reference>
<keyword evidence="3" id="KW-1185">Reference proteome</keyword>
<dbReference type="EMBL" id="CP051204">
    <property type="protein sequence ID" value="QJB40995.1"/>
    <property type="molecule type" value="Genomic_DNA"/>
</dbReference>